<evidence type="ECO:0000256" key="3">
    <source>
        <dbReference type="ARBA" id="ARBA00022519"/>
    </source>
</evidence>
<keyword evidence="4 8" id="KW-0808">Transferase</keyword>
<dbReference type="InterPro" id="IPR004960">
    <property type="entry name" value="LipA_acyltrans"/>
</dbReference>
<keyword evidence="5 7" id="KW-0472">Membrane</keyword>
<accession>A0A4Q0M2H5</accession>
<keyword evidence="3" id="KW-0997">Cell inner membrane</keyword>
<evidence type="ECO:0000256" key="6">
    <source>
        <dbReference type="ARBA" id="ARBA00023315"/>
    </source>
</evidence>
<gene>
    <name evidence="8" type="ORF">EKH83_20945</name>
</gene>
<keyword evidence="2" id="KW-1003">Cell membrane</keyword>
<dbReference type="CDD" id="cd07984">
    <property type="entry name" value="LPLAT_LABLAT-like"/>
    <property type="match status" value="1"/>
</dbReference>
<evidence type="ECO:0000256" key="7">
    <source>
        <dbReference type="SAM" id="Phobius"/>
    </source>
</evidence>
<evidence type="ECO:0000313" key="9">
    <source>
        <dbReference type="Proteomes" id="UP000290848"/>
    </source>
</evidence>
<dbReference type="RefSeq" id="WP_128771422.1">
    <property type="nucleotide sequence ID" value="NZ_RXOC01000021.1"/>
</dbReference>
<comment type="subcellular location">
    <subcellularLocation>
        <location evidence="1">Cell inner membrane</location>
    </subcellularLocation>
</comment>
<reference evidence="8 9" key="1">
    <citation type="submission" date="2018-12" db="EMBL/GenBank/DDBJ databases">
        <title>The Draft Genome Sequence of the Soil Bacterium Pedobacter tournemirensis R1.</title>
        <authorList>
            <person name="He J."/>
        </authorList>
    </citation>
    <scope>NUCLEOTIDE SEQUENCE [LARGE SCALE GENOMIC DNA]</scope>
    <source>
        <strain evidence="8 9">R1</strain>
    </source>
</reference>
<proteinExistence type="predicted"/>
<dbReference type="GO" id="GO:0016746">
    <property type="term" value="F:acyltransferase activity"/>
    <property type="evidence" value="ECO:0007669"/>
    <property type="project" value="UniProtKB-KW"/>
</dbReference>
<evidence type="ECO:0000256" key="4">
    <source>
        <dbReference type="ARBA" id="ARBA00022679"/>
    </source>
</evidence>
<name>A0A4Q0M2H5_9SPHI</name>
<dbReference type="Pfam" id="PF03279">
    <property type="entry name" value="Lip_A_acyltrans"/>
    <property type="match status" value="1"/>
</dbReference>
<dbReference type="PANTHER" id="PTHR30606">
    <property type="entry name" value="LIPID A BIOSYNTHESIS LAUROYL ACYLTRANSFERASE"/>
    <property type="match status" value="1"/>
</dbReference>
<protein>
    <submittedName>
        <fullName evidence="8">Lauroyl acyltransferase</fullName>
    </submittedName>
</protein>
<dbReference type="PANTHER" id="PTHR30606:SF10">
    <property type="entry name" value="PHOSPHATIDYLINOSITOL MANNOSIDE ACYLTRANSFERASE"/>
    <property type="match status" value="1"/>
</dbReference>
<sequence>MKKVLTSLTKYPLYIISLLPFPVLYLMADLLYAIIYYAVGYRRQVVQSNLRNAYPEKTDAEIYSIEKKFYHWLSDMMLESIKMASMSPETIKKRFRLNNPELISNYFSQGKPVLLVTAHYGNWEWGSLVLSANFREPLIIVYKPLTNKTFEEMMNHVRSRFGAIMVPMKQTLRKIVNYRSSTYWAVFLGDQTPVRQEAHYFTSFLNQRTPVFLGIEKIAKMTNAPVVFGHLNRIKRGYYEATFTTLSEHPAGTTEYEITESHTRLLEKIINERPELWLWSHKRWKNSY</sequence>
<dbReference type="GO" id="GO:0009247">
    <property type="term" value="P:glycolipid biosynthetic process"/>
    <property type="evidence" value="ECO:0007669"/>
    <property type="project" value="UniProtKB-ARBA"/>
</dbReference>
<dbReference type="Proteomes" id="UP000290848">
    <property type="component" value="Unassembled WGS sequence"/>
</dbReference>
<evidence type="ECO:0000256" key="1">
    <source>
        <dbReference type="ARBA" id="ARBA00004533"/>
    </source>
</evidence>
<evidence type="ECO:0000313" key="8">
    <source>
        <dbReference type="EMBL" id="RXF67071.1"/>
    </source>
</evidence>
<comment type="caution">
    <text evidence="8">The sequence shown here is derived from an EMBL/GenBank/DDBJ whole genome shotgun (WGS) entry which is preliminary data.</text>
</comment>
<evidence type="ECO:0000256" key="5">
    <source>
        <dbReference type="ARBA" id="ARBA00023136"/>
    </source>
</evidence>
<evidence type="ECO:0000256" key="2">
    <source>
        <dbReference type="ARBA" id="ARBA00022475"/>
    </source>
</evidence>
<dbReference type="AlphaFoldDB" id="A0A4Q0M2H5"/>
<feature type="transmembrane region" description="Helical" evidence="7">
    <location>
        <begin position="12"/>
        <end position="39"/>
    </location>
</feature>
<organism evidence="8 9">
    <name type="scientific">Arcticibacter tournemirensis</name>
    <dbReference type="NCBI Taxonomy" id="699437"/>
    <lineage>
        <taxon>Bacteria</taxon>
        <taxon>Pseudomonadati</taxon>
        <taxon>Bacteroidota</taxon>
        <taxon>Sphingobacteriia</taxon>
        <taxon>Sphingobacteriales</taxon>
        <taxon>Sphingobacteriaceae</taxon>
        <taxon>Arcticibacter</taxon>
    </lineage>
</organism>
<keyword evidence="7" id="KW-0812">Transmembrane</keyword>
<dbReference type="EMBL" id="RXOC01000021">
    <property type="protein sequence ID" value="RXF67071.1"/>
    <property type="molecule type" value="Genomic_DNA"/>
</dbReference>
<keyword evidence="7" id="KW-1133">Transmembrane helix</keyword>
<dbReference type="PIRSF" id="PIRSF026649">
    <property type="entry name" value="MsbB"/>
    <property type="match status" value="1"/>
</dbReference>
<dbReference type="GO" id="GO:0005886">
    <property type="term" value="C:plasma membrane"/>
    <property type="evidence" value="ECO:0007669"/>
    <property type="project" value="UniProtKB-SubCell"/>
</dbReference>
<keyword evidence="6 8" id="KW-0012">Acyltransferase</keyword>